<dbReference type="Proteomes" id="UP000077363">
    <property type="component" value="Chromosome"/>
</dbReference>
<keyword evidence="3" id="KW-1185">Reference proteome</keyword>
<dbReference type="Pfam" id="PF11997">
    <property type="entry name" value="DUF3492"/>
    <property type="match status" value="1"/>
</dbReference>
<evidence type="ECO:0000313" key="3">
    <source>
        <dbReference type="Proteomes" id="UP000077363"/>
    </source>
</evidence>
<dbReference type="InterPro" id="IPR050194">
    <property type="entry name" value="Glycosyltransferase_grp1"/>
</dbReference>
<organism evidence="2 3">
    <name type="scientific">Deinococcus puniceus</name>
    <dbReference type="NCBI Taxonomy" id="1182568"/>
    <lineage>
        <taxon>Bacteria</taxon>
        <taxon>Thermotogati</taxon>
        <taxon>Deinococcota</taxon>
        <taxon>Deinococci</taxon>
        <taxon>Deinococcales</taxon>
        <taxon>Deinococcaceae</taxon>
        <taxon>Deinococcus</taxon>
    </lineage>
</organism>
<feature type="domain" description="DUF3492" evidence="1">
    <location>
        <begin position="14"/>
        <end position="281"/>
    </location>
</feature>
<protein>
    <submittedName>
        <fullName evidence="2">Lipopolysaccharide glycosyltransferase</fullName>
    </submittedName>
</protein>
<dbReference type="PANTHER" id="PTHR45947:SF14">
    <property type="entry name" value="SLL1723 PROTEIN"/>
    <property type="match status" value="1"/>
</dbReference>
<dbReference type="GO" id="GO:0016757">
    <property type="term" value="F:glycosyltransferase activity"/>
    <property type="evidence" value="ECO:0007669"/>
    <property type="project" value="TreeGrafter"/>
</dbReference>
<keyword evidence="2" id="KW-0808">Transferase</keyword>
<accession>A0A172T9Q6</accession>
<dbReference type="PANTHER" id="PTHR45947">
    <property type="entry name" value="SULFOQUINOVOSYL TRANSFERASE SQD2"/>
    <property type="match status" value="1"/>
</dbReference>
<dbReference type="PATRIC" id="fig|1182568.3.peg.1598"/>
<dbReference type="InterPro" id="IPR047691">
    <property type="entry name" value="PelF-like"/>
</dbReference>
<sequence length="492" mass="53890">MTLSSPHNPHQPLTVALYTEGTYPQAHGGVSVWVDQLVRGLTEHTFSVQAISGIPFARPALDMPSNVNFTQVPLWGPPSVTRTDRQREGAILSAYSDFLESLCTLDVNSFGVALRALSQQGAKGPLTGVLEGGRAARLTLDIWTAQARAQDEDRLPGRPRLPRPTVSDALDVQMWLEHALRPLAARPPEAEVGHAVSNGFAALLALNGLWTYGTPFLLTEHGIYLRERYLEFRHTSYTPGFKAMLLRFYRLLCSLAYREAALVLPGSHYNRRWEEELGAESEKIQCIYNGIDPSVFPEAESEPEGSVVSWVGRVDPLKDLETLIRAFDLVRRKIPHAQLRLFGGTPAGNEDYERHCRSVASGLHLDGNVTFEGRVADITDAYRAGQVVALTSVSEGFPYTVIEGMAMGRPPVATRVGGVPEAVGDAGLIVRPRDVMGVASALGRLLEDQPLRARLGRAARERVMEMFTLDGCLQAYCRAYPVALANAGGERL</sequence>
<dbReference type="Pfam" id="PF13692">
    <property type="entry name" value="Glyco_trans_1_4"/>
    <property type="match status" value="1"/>
</dbReference>
<dbReference type="NCBIfam" id="NF038011">
    <property type="entry name" value="PelF"/>
    <property type="match status" value="1"/>
</dbReference>
<reference evidence="2 3" key="1">
    <citation type="submission" date="2015-01" db="EMBL/GenBank/DDBJ databases">
        <title>Deinococcus puniceus/DY1/ whole genome sequencing.</title>
        <authorList>
            <person name="Kim M.K."/>
            <person name="Srinivasan S."/>
            <person name="Lee J.-J."/>
        </authorList>
    </citation>
    <scope>NUCLEOTIDE SEQUENCE [LARGE SCALE GENOMIC DNA]</scope>
    <source>
        <strain evidence="2 3">DY1</strain>
    </source>
</reference>
<dbReference type="InterPro" id="IPR022622">
    <property type="entry name" value="DUF3492"/>
</dbReference>
<dbReference type="AlphaFoldDB" id="A0A172T9Q6"/>
<dbReference type="KEGG" id="dpu:SU48_07690"/>
<dbReference type="Gene3D" id="3.40.50.2000">
    <property type="entry name" value="Glycogen Phosphorylase B"/>
    <property type="match status" value="2"/>
</dbReference>
<proteinExistence type="predicted"/>
<dbReference type="EMBL" id="CP011387">
    <property type="protein sequence ID" value="ANE43667.1"/>
    <property type="molecule type" value="Genomic_DNA"/>
</dbReference>
<gene>
    <name evidence="2" type="ORF">SU48_07690</name>
</gene>
<dbReference type="STRING" id="1182568.SU48_07690"/>
<evidence type="ECO:0000259" key="1">
    <source>
        <dbReference type="Pfam" id="PF11997"/>
    </source>
</evidence>
<name>A0A172T9Q6_9DEIO</name>
<evidence type="ECO:0000313" key="2">
    <source>
        <dbReference type="EMBL" id="ANE43667.1"/>
    </source>
</evidence>
<dbReference type="SUPFAM" id="SSF53756">
    <property type="entry name" value="UDP-Glycosyltransferase/glycogen phosphorylase"/>
    <property type="match status" value="1"/>
</dbReference>
<dbReference type="RefSeq" id="WP_064014737.1">
    <property type="nucleotide sequence ID" value="NZ_CP011387.1"/>
</dbReference>
<dbReference type="OrthoDB" id="9772485at2"/>